<dbReference type="GO" id="GO:0000049">
    <property type="term" value="F:tRNA binding"/>
    <property type="evidence" value="ECO:0007669"/>
    <property type="project" value="UniProtKB-UniRule"/>
</dbReference>
<dbReference type="GO" id="GO:1990112">
    <property type="term" value="C:RQC complex"/>
    <property type="evidence" value="ECO:0007669"/>
    <property type="project" value="TreeGrafter"/>
</dbReference>
<dbReference type="Pfam" id="PF05833">
    <property type="entry name" value="NFACT_N"/>
    <property type="match status" value="1"/>
</dbReference>
<reference evidence="7 8" key="1">
    <citation type="submission" date="2007-03" db="EMBL/GenBank/DDBJ databases">
        <authorList>
            <person name="Stal L."/>
            <person name="Ferriera S."/>
            <person name="Johnson J."/>
            <person name="Kravitz S."/>
            <person name="Beeson K."/>
            <person name="Sutton G."/>
            <person name="Rogers Y.-H."/>
            <person name="Friedman R."/>
            <person name="Frazier M."/>
            <person name="Venter J.C."/>
        </authorList>
    </citation>
    <scope>NUCLEOTIDE SEQUENCE [LARGE SCALE GENOMIC DNA]</scope>
    <source>
        <strain evidence="7 8">CCY0110</strain>
    </source>
</reference>
<dbReference type="AlphaFoldDB" id="A3IQU3"/>
<evidence type="ECO:0000256" key="4">
    <source>
        <dbReference type="ARBA" id="ARBA00022917"/>
    </source>
</evidence>
<dbReference type="Gene3D" id="2.30.310.10">
    <property type="entry name" value="ibrinogen binding protein from staphylococcus aureus domain"/>
    <property type="match status" value="1"/>
</dbReference>
<dbReference type="Proteomes" id="UP000003781">
    <property type="component" value="Unassembled WGS sequence"/>
</dbReference>
<dbReference type="EMBL" id="AAXW01000016">
    <property type="protein sequence ID" value="EAZ91148.1"/>
    <property type="molecule type" value="Genomic_DNA"/>
</dbReference>
<dbReference type="OrthoDB" id="9766163at2"/>
<comment type="caution">
    <text evidence="7">The sequence shown here is derived from an EMBL/GenBank/DDBJ whole genome shotgun (WGS) entry which is preliminary data.</text>
</comment>
<keyword evidence="2 5" id="KW-0699">rRNA-binding</keyword>
<evidence type="ECO:0000256" key="3">
    <source>
        <dbReference type="ARBA" id="ARBA00022884"/>
    </source>
</evidence>
<dbReference type="FunFam" id="2.30.310.10:FF:000004">
    <property type="entry name" value="Fibronectin-binding protein A"/>
    <property type="match status" value="1"/>
</dbReference>
<evidence type="ECO:0000256" key="1">
    <source>
        <dbReference type="ARBA" id="ARBA00022555"/>
    </source>
</evidence>
<evidence type="ECO:0000256" key="2">
    <source>
        <dbReference type="ARBA" id="ARBA00022730"/>
    </source>
</evidence>
<proteinExistence type="inferred from homology"/>
<name>A3IQU3_9CHRO</name>
<evidence type="ECO:0000313" key="7">
    <source>
        <dbReference type="EMBL" id="EAZ91148.1"/>
    </source>
</evidence>
<dbReference type="HAMAP" id="MF_00844_B">
    <property type="entry name" value="RqcH_B"/>
    <property type="match status" value="1"/>
</dbReference>
<accession>A3IQU3</accession>
<dbReference type="GO" id="GO:0072344">
    <property type="term" value="P:rescue of stalled ribosome"/>
    <property type="evidence" value="ECO:0007669"/>
    <property type="project" value="UniProtKB-UniRule"/>
</dbReference>
<keyword evidence="4 5" id="KW-0648">Protein biosynthesis</keyword>
<comment type="subunit">
    <text evidence="5">Associates with stalled 50S ribosomal subunits. Binds to RqcP.</text>
</comment>
<dbReference type="PANTHER" id="PTHR15239">
    <property type="entry name" value="NUCLEAR EXPORT MEDIATOR FACTOR NEMF"/>
    <property type="match status" value="1"/>
</dbReference>
<dbReference type="RefSeq" id="WP_008275758.1">
    <property type="nucleotide sequence ID" value="NZ_AAXW01000016.1"/>
</dbReference>
<dbReference type="GO" id="GO:0043023">
    <property type="term" value="F:ribosomal large subunit binding"/>
    <property type="evidence" value="ECO:0007669"/>
    <property type="project" value="UniProtKB-UniRule"/>
</dbReference>
<keyword evidence="3 5" id="KW-0694">RNA-binding</keyword>
<feature type="domain" description="NFACT RNA-binding" evidence="6">
    <location>
        <begin position="459"/>
        <end position="549"/>
    </location>
</feature>
<evidence type="ECO:0000313" key="8">
    <source>
        <dbReference type="Proteomes" id="UP000003781"/>
    </source>
</evidence>
<evidence type="ECO:0000259" key="6">
    <source>
        <dbReference type="Pfam" id="PF05670"/>
    </source>
</evidence>
<keyword evidence="1 5" id="KW-0820">tRNA-binding</keyword>
<evidence type="ECO:0000256" key="5">
    <source>
        <dbReference type="HAMAP-Rule" id="MF_00844"/>
    </source>
</evidence>
<dbReference type="Pfam" id="PF05670">
    <property type="entry name" value="NFACT-R_1"/>
    <property type="match status" value="1"/>
</dbReference>
<dbReference type="InterPro" id="IPR008532">
    <property type="entry name" value="NFACT_RNA-bd"/>
</dbReference>
<dbReference type="PANTHER" id="PTHR15239:SF6">
    <property type="entry name" value="RIBOSOME QUALITY CONTROL COMPLEX SUBUNIT NEMF"/>
    <property type="match status" value="1"/>
</dbReference>
<dbReference type="GO" id="GO:0019843">
    <property type="term" value="F:rRNA binding"/>
    <property type="evidence" value="ECO:0007669"/>
    <property type="project" value="UniProtKB-UniRule"/>
</dbReference>
<comment type="similarity">
    <text evidence="5">Belongs to the NEMF family.</text>
</comment>
<protein>
    <recommendedName>
        <fullName evidence="5">Rqc2 homolog RqcH</fullName>
        <shortName evidence="5">RqcH</shortName>
    </recommendedName>
</protein>
<sequence>MQSVDVTTLTAICHDLQTHWIPAKVEQVYQRDRYTIFIALRTLKKRSWLTISWHPQAARLGIGDPPPKTPDTFTFSDQLRHQLNGFALIDLKMISPWERVVDLQFAKRPGDEPVWHLFVEIMGKYSNVILTDNKQQIVTVAHQVNANQSTVRTVQTGQNYEFPPALTGTFPKLEEDQQRWQERVSLIPGSLKKQLLNSYRGLSPVVVSSMIKEVGLQPQDSTENLTENNWNELYKLWQFWLKSLETKNFNPGYTEEGYTVLGWGIISEAINIQTLINDYYHNKINQEKFKQLRHQLQQKLKSSLKKLYSKADNFKQKMQQSSEADEYRQKGDLLMAHSHLWEPGMDSITLNDFETQKPIKITLNPEKNAIQNAQLCYKKHQKLKRAKSAVEPLLNKVQEEINYLEQVEDSLQQVDNYYSLEDLQTLEEIKEELIQQNYLPSPSQPTQKSFDESQPYQHKTPSGFEVWIGRNNRQNDRLTFRTAGDYDLWFHTQESAGSHVLLRLEPGAVPSEGDLDCAADWAAYYSKARQSEQVPVVYTEPKYVYKPKGAKPGMVIYQRERVRWGKPHKIQSYLKNQD</sequence>
<comment type="function">
    <text evidence="5">Key component of the ribosome quality control system (RQC), a ribosome-associated complex that mediates the extraction of incompletely synthesized nascent chains from stalled ribosomes and their subsequent degradation. RqcH recruits Ala-charged tRNA, and with RqcP directs the elongation of stalled nascent chains on 50S ribosomal subunits, leading to non-templated C-terminal alanine extensions (Ala tail). The Ala tail promotes nascent chain degradation. May add between 1 and at least 8 Ala residues. Binds to stalled 50S ribosomal subunits.</text>
</comment>
<gene>
    <name evidence="5" type="primary">rqcH</name>
    <name evidence="7" type="ORF">CY0110_12812</name>
</gene>
<dbReference type="InterPro" id="IPR051608">
    <property type="entry name" value="RQC_Subunit_NEMF"/>
</dbReference>
<organism evidence="7 8">
    <name type="scientific">Crocosphaera chwakensis CCY0110</name>
    <dbReference type="NCBI Taxonomy" id="391612"/>
    <lineage>
        <taxon>Bacteria</taxon>
        <taxon>Bacillati</taxon>
        <taxon>Cyanobacteriota</taxon>
        <taxon>Cyanophyceae</taxon>
        <taxon>Oscillatoriophycideae</taxon>
        <taxon>Chroococcales</taxon>
        <taxon>Aphanothecaceae</taxon>
        <taxon>Crocosphaera</taxon>
        <taxon>Crocosphaera chwakensis</taxon>
    </lineage>
</organism>
<dbReference type="eggNOG" id="COG1293">
    <property type="taxonomic scope" value="Bacteria"/>
</dbReference>
<keyword evidence="8" id="KW-1185">Reference proteome</keyword>
<dbReference type="InterPro" id="IPR043682">
    <property type="entry name" value="RqcH_bacterial"/>
</dbReference>